<sequence>MSLFSTLLAIPAAVGLFSCILLVIFGQITVRKLRRNPETKQELGIEFLSGWDIFNVAQALSLPKAVAQKIRDNPMGSLHANPDLLYKHTTVFDRVLARLFYWLALSSILAMFILIVLDEFGVFN</sequence>
<dbReference type="EMBL" id="UOFP01000064">
    <property type="protein sequence ID" value="VAW84682.1"/>
    <property type="molecule type" value="Genomic_DNA"/>
</dbReference>
<keyword evidence="1" id="KW-0472">Membrane</keyword>
<feature type="transmembrane region" description="Helical" evidence="1">
    <location>
        <begin position="99"/>
        <end position="117"/>
    </location>
</feature>
<feature type="transmembrane region" description="Helical" evidence="1">
    <location>
        <begin position="6"/>
        <end position="25"/>
    </location>
</feature>
<dbReference type="AlphaFoldDB" id="A0A3B0ZAX4"/>
<name>A0A3B0ZAX4_9ZZZZ</name>
<gene>
    <name evidence="2" type="ORF">MNBD_GAMMA18-1217</name>
</gene>
<proteinExistence type="predicted"/>
<evidence type="ECO:0000313" key="2">
    <source>
        <dbReference type="EMBL" id="VAW84682.1"/>
    </source>
</evidence>
<protein>
    <submittedName>
        <fullName evidence="2">Uncharacterized protein</fullName>
    </submittedName>
</protein>
<accession>A0A3B0ZAX4</accession>
<keyword evidence="1" id="KW-1133">Transmembrane helix</keyword>
<organism evidence="2">
    <name type="scientific">hydrothermal vent metagenome</name>
    <dbReference type="NCBI Taxonomy" id="652676"/>
    <lineage>
        <taxon>unclassified sequences</taxon>
        <taxon>metagenomes</taxon>
        <taxon>ecological metagenomes</taxon>
    </lineage>
</organism>
<evidence type="ECO:0000256" key="1">
    <source>
        <dbReference type="SAM" id="Phobius"/>
    </source>
</evidence>
<keyword evidence="1" id="KW-0812">Transmembrane</keyword>
<reference evidence="2" key="1">
    <citation type="submission" date="2018-06" db="EMBL/GenBank/DDBJ databases">
        <authorList>
            <person name="Zhirakovskaya E."/>
        </authorList>
    </citation>
    <scope>NUCLEOTIDE SEQUENCE</scope>
</reference>